<protein>
    <submittedName>
        <fullName evidence="2">Uncharacterized protein</fullName>
    </submittedName>
</protein>
<gene>
    <name evidence="2" type="ORF">DES36_11382</name>
</gene>
<comment type="caution">
    <text evidence="2">The sequence shown here is derived from an EMBL/GenBank/DDBJ whole genome shotgun (WGS) entry which is preliminary data.</text>
</comment>
<dbReference type="OrthoDB" id="8479006at2"/>
<evidence type="ECO:0000313" key="2">
    <source>
        <dbReference type="EMBL" id="RBP61864.1"/>
    </source>
</evidence>
<name>A0A366I384_9FIRM</name>
<accession>A0A366I384</accession>
<proteinExistence type="predicted"/>
<sequence length="285" mass="34480">MKKYYAERNRLIKNPISISFDELKSYFIKTYQYFSNKEYLECATKGVWRLIPYSNNEEQIIPPSLAPDPEVFFTTRLQDRQVWPIYEYSEYYTEEILFSVIEILYDHIALYDYKDNKLMQEVPREEYAEHINNILRMYNGGYYIEPTNGFIMKLPNEILKQQLSYDGKDMPNRVFEQLSTAASMFYRFDSNMETKKKAINILADILENEREELKNILNEEYKIPKNEHDKLIFGIVNGYNIRHNRADQKGNYSKEIWYDWMMQYYTSVIIAFYKLKTKKEIEKLF</sequence>
<dbReference type="Proteomes" id="UP000253490">
    <property type="component" value="Unassembled WGS sequence"/>
</dbReference>
<evidence type="ECO:0000313" key="3">
    <source>
        <dbReference type="Proteomes" id="UP000253490"/>
    </source>
</evidence>
<dbReference type="EMBL" id="QNRX01000013">
    <property type="protein sequence ID" value="RBP61864.1"/>
    <property type="molecule type" value="Genomic_DNA"/>
</dbReference>
<dbReference type="AlphaFoldDB" id="A0A366I384"/>
<keyword evidence="1" id="KW-0175">Coiled coil</keyword>
<dbReference type="RefSeq" id="WP_113921138.1">
    <property type="nucleotide sequence ID" value="NZ_QNRX01000013.1"/>
</dbReference>
<evidence type="ECO:0000256" key="1">
    <source>
        <dbReference type="SAM" id="Coils"/>
    </source>
</evidence>
<keyword evidence="3" id="KW-1185">Reference proteome</keyword>
<organism evidence="2 3">
    <name type="scientific">Alkalibaculum bacchi</name>
    <dbReference type="NCBI Taxonomy" id="645887"/>
    <lineage>
        <taxon>Bacteria</taxon>
        <taxon>Bacillati</taxon>
        <taxon>Bacillota</taxon>
        <taxon>Clostridia</taxon>
        <taxon>Eubacteriales</taxon>
        <taxon>Eubacteriaceae</taxon>
        <taxon>Alkalibaculum</taxon>
    </lineage>
</organism>
<feature type="coiled-coil region" evidence="1">
    <location>
        <begin position="192"/>
        <end position="223"/>
    </location>
</feature>
<reference evidence="2 3" key="1">
    <citation type="submission" date="2018-06" db="EMBL/GenBank/DDBJ databases">
        <title>Genomic Encyclopedia of Type Strains, Phase IV (KMG-IV): sequencing the most valuable type-strain genomes for metagenomic binning, comparative biology and taxonomic classification.</title>
        <authorList>
            <person name="Goeker M."/>
        </authorList>
    </citation>
    <scope>NUCLEOTIDE SEQUENCE [LARGE SCALE GENOMIC DNA]</scope>
    <source>
        <strain evidence="2 3">DSM 22112</strain>
    </source>
</reference>